<protein>
    <submittedName>
        <fullName evidence="2">Glycosyltransferase family 2 protein</fullName>
    </submittedName>
</protein>
<comment type="caution">
    <text evidence="2">The sequence shown here is derived from an EMBL/GenBank/DDBJ whole genome shotgun (WGS) entry which is preliminary data.</text>
</comment>
<dbReference type="InterPro" id="IPR001173">
    <property type="entry name" value="Glyco_trans_2-like"/>
</dbReference>
<dbReference type="Gene3D" id="3.90.550.10">
    <property type="entry name" value="Spore Coat Polysaccharide Biosynthesis Protein SpsA, Chain A"/>
    <property type="match status" value="1"/>
</dbReference>
<dbReference type="InterPro" id="IPR029044">
    <property type="entry name" value="Nucleotide-diphossugar_trans"/>
</dbReference>
<dbReference type="AlphaFoldDB" id="A0AA42DJF1"/>
<dbReference type="SUPFAM" id="SSF48452">
    <property type="entry name" value="TPR-like"/>
    <property type="match status" value="1"/>
</dbReference>
<proteinExistence type="predicted"/>
<dbReference type="EMBL" id="JAQIFT010000006">
    <property type="protein sequence ID" value="MDA3729989.1"/>
    <property type="molecule type" value="Genomic_DNA"/>
</dbReference>
<reference evidence="2" key="1">
    <citation type="journal article" date="2023" name="Int. J. Syst. Evol. Microbiol.">
        <title>&lt;i&gt;Holtiella tumoricola&lt;/i&gt; gen. nov. sp. nov., isolated from a human clinical sample.</title>
        <authorList>
            <person name="Allen-Vercoe E."/>
            <person name="Daigneault M.C."/>
            <person name="Vancuren S.J."/>
            <person name="Cochrane K."/>
            <person name="O'Neal L.L."/>
            <person name="Sankaranarayanan K."/>
            <person name="Lawson P.A."/>
        </authorList>
    </citation>
    <scope>NUCLEOTIDE SEQUENCE</scope>
    <source>
        <strain evidence="2">CC70A</strain>
    </source>
</reference>
<evidence type="ECO:0000259" key="1">
    <source>
        <dbReference type="Pfam" id="PF00535"/>
    </source>
</evidence>
<dbReference type="Pfam" id="PF00535">
    <property type="entry name" value="Glycos_transf_2"/>
    <property type="match status" value="1"/>
</dbReference>
<dbReference type="RefSeq" id="WP_271010746.1">
    <property type="nucleotide sequence ID" value="NZ_JAQIFT010000006.1"/>
</dbReference>
<accession>A0AA42DJF1</accession>
<evidence type="ECO:0000313" key="2">
    <source>
        <dbReference type="EMBL" id="MDA3729989.1"/>
    </source>
</evidence>
<evidence type="ECO:0000313" key="3">
    <source>
        <dbReference type="Proteomes" id="UP001169242"/>
    </source>
</evidence>
<sequence length="374" mass="44294">MEISLCMIVKNEEHVLERCLKPMSHLVDEIILVDTGSNDHTKEIGEKYNAKIYDFDWCDDFAKARNYSFEKATKEYIMWLDADDYILESDIENLKILKAHLDPSFDVVNMPYSLVRDADGNTIISLRRNRIVKRENGYKWIGKVHEYLAVYGHTYHSDIYVRHDKPHPHTDRNLKIFRKMQENGEIFCPRDLFYFANELYYNHLIDEAITYYLDFLETNAWIEDKKTATLNLARCYEINHQLKDQLDILLNSLKWAKPTAEICCLIADNFLENTQYETAIFWYKTAMTCIPSKDALSLQNKDYYTWIPAIQLCVCYSRLNDYYTAYYFNELSSQIGGDKNKTSYNREYLLKKLEENKIPIPTFSTQLLDARFII</sequence>
<keyword evidence="3" id="KW-1185">Reference proteome</keyword>
<dbReference type="PANTHER" id="PTHR43630">
    <property type="entry name" value="POLY-BETA-1,6-N-ACETYL-D-GLUCOSAMINE SYNTHASE"/>
    <property type="match status" value="1"/>
</dbReference>
<name>A0AA42DJF1_9FIRM</name>
<dbReference type="SUPFAM" id="SSF53448">
    <property type="entry name" value="Nucleotide-diphospho-sugar transferases"/>
    <property type="match status" value="1"/>
</dbReference>
<dbReference type="PANTHER" id="PTHR43630:SF2">
    <property type="entry name" value="GLYCOSYLTRANSFERASE"/>
    <property type="match status" value="1"/>
</dbReference>
<gene>
    <name evidence="2" type="ORF">PBV87_00480</name>
</gene>
<organism evidence="2 3">
    <name type="scientific">Holtiella tumoricola</name>
    <dbReference type="NCBI Taxonomy" id="3018743"/>
    <lineage>
        <taxon>Bacteria</taxon>
        <taxon>Bacillati</taxon>
        <taxon>Bacillota</taxon>
        <taxon>Clostridia</taxon>
        <taxon>Lachnospirales</taxon>
        <taxon>Cellulosilyticaceae</taxon>
        <taxon>Holtiella</taxon>
    </lineage>
</organism>
<dbReference type="InterPro" id="IPR011990">
    <property type="entry name" value="TPR-like_helical_dom_sf"/>
</dbReference>
<feature type="domain" description="Glycosyltransferase 2-like" evidence="1">
    <location>
        <begin position="4"/>
        <end position="108"/>
    </location>
</feature>
<dbReference type="Proteomes" id="UP001169242">
    <property type="component" value="Unassembled WGS sequence"/>
</dbReference>
<dbReference type="CDD" id="cd02511">
    <property type="entry name" value="Beta4Glucosyltransferase"/>
    <property type="match status" value="1"/>
</dbReference>
<dbReference type="Gene3D" id="1.25.40.10">
    <property type="entry name" value="Tetratricopeptide repeat domain"/>
    <property type="match status" value="1"/>
</dbReference>